<organism evidence="1 2">
    <name type="scientific">Austropuccinia psidii MF-1</name>
    <dbReference type="NCBI Taxonomy" id="1389203"/>
    <lineage>
        <taxon>Eukaryota</taxon>
        <taxon>Fungi</taxon>
        <taxon>Dikarya</taxon>
        <taxon>Basidiomycota</taxon>
        <taxon>Pucciniomycotina</taxon>
        <taxon>Pucciniomycetes</taxon>
        <taxon>Pucciniales</taxon>
        <taxon>Sphaerophragmiaceae</taxon>
        <taxon>Austropuccinia</taxon>
    </lineage>
</organism>
<dbReference type="AlphaFoldDB" id="A0A9Q3EA18"/>
<dbReference type="EMBL" id="AVOT02024597">
    <property type="protein sequence ID" value="MBW0515375.1"/>
    <property type="molecule type" value="Genomic_DNA"/>
</dbReference>
<comment type="caution">
    <text evidence="1">The sequence shown here is derived from an EMBL/GenBank/DDBJ whole genome shotgun (WGS) entry which is preliminary data.</text>
</comment>
<keyword evidence="2" id="KW-1185">Reference proteome</keyword>
<gene>
    <name evidence="1" type="ORF">O181_055090</name>
</gene>
<evidence type="ECO:0000313" key="2">
    <source>
        <dbReference type="Proteomes" id="UP000765509"/>
    </source>
</evidence>
<dbReference type="Proteomes" id="UP000765509">
    <property type="component" value="Unassembled WGS sequence"/>
</dbReference>
<evidence type="ECO:0000313" key="1">
    <source>
        <dbReference type="EMBL" id="MBW0515375.1"/>
    </source>
</evidence>
<name>A0A9Q3EA18_9BASI</name>
<sequence>MYNGNSQHNSPSFKPSQPEVNHQLLQGFVQGQFNVECGPNGTFLGEEEIHHLHHTNHQYTRKDLTSLPNSEHQYPIIDAGVQLAHLNTHLSPGHIMNWCGQSQIVSSRHTKLPENWSPASLSAMSQRLNNYHFRRGGDQAMGLTQSVKHLHLTPSRPASGISWETTEGSGVISQLESPVQSVSNSNKRHKKSLVPKKEIATQTSQSRITRMYVMT</sequence>
<reference evidence="1" key="1">
    <citation type="submission" date="2021-03" db="EMBL/GenBank/DDBJ databases">
        <title>Draft genome sequence of rust myrtle Austropuccinia psidii MF-1, a brazilian biotype.</title>
        <authorList>
            <person name="Quecine M.C."/>
            <person name="Pachon D.M.R."/>
            <person name="Bonatelli M.L."/>
            <person name="Correr F.H."/>
            <person name="Franceschini L.M."/>
            <person name="Leite T.F."/>
            <person name="Margarido G.R.A."/>
            <person name="Almeida C.A."/>
            <person name="Ferrarezi J.A."/>
            <person name="Labate C.A."/>
        </authorList>
    </citation>
    <scope>NUCLEOTIDE SEQUENCE</scope>
    <source>
        <strain evidence="1">MF-1</strain>
    </source>
</reference>
<accession>A0A9Q3EA18</accession>
<protein>
    <submittedName>
        <fullName evidence="1">Uncharacterized protein</fullName>
    </submittedName>
</protein>
<proteinExistence type="predicted"/>